<dbReference type="GO" id="GO:0006508">
    <property type="term" value="P:proteolysis"/>
    <property type="evidence" value="ECO:0007669"/>
    <property type="project" value="InterPro"/>
</dbReference>
<feature type="signal peptide" evidence="2">
    <location>
        <begin position="1"/>
        <end position="25"/>
    </location>
</feature>
<feature type="region of interest" description="Disordered" evidence="1">
    <location>
        <begin position="27"/>
        <end position="63"/>
    </location>
</feature>
<gene>
    <name evidence="4" type="ORF">SAMN04488561_6859</name>
</gene>
<dbReference type="InterPro" id="IPR009045">
    <property type="entry name" value="Zn_M74/Hedgehog-like"/>
</dbReference>
<protein>
    <submittedName>
        <fullName evidence="4">D-alanyl-D-alanine carboxypeptidase</fullName>
    </submittedName>
</protein>
<dbReference type="RefSeq" id="WP_216094219.1">
    <property type="nucleotide sequence ID" value="NZ_FNUC01000004.1"/>
</dbReference>
<evidence type="ECO:0000256" key="2">
    <source>
        <dbReference type="SAM" id="SignalP"/>
    </source>
</evidence>
<dbReference type="PANTHER" id="PTHR34385">
    <property type="entry name" value="D-ALANYL-D-ALANINE CARBOXYPEPTIDASE"/>
    <property type="match status" value="1"/>
</dbReference>
<dbReference type="Pfam" id="PF02557">
    <property type="entry name" value="VanY"/>
    <property type="match status" value="1"/>
</dbReference>
<keyword evidence="4" id="KW-0645">Protease</keyword>
<accession>A0A1H5PYK3</accession>
<dbReference type="SUPFAM" id="SSF55166">
    <property type="entry name" value="Hedgehog/DD-peptidase"/>
    <property type="match status" value="1"/>
</dbReference>
<dbReference type="STRING" id="561176.SAMN04488561_6859"/>
<keyword evidence="5" id="KW-1185">Reference proteome</keyword>
<name>A0A1H5PYK3_9ACTN</name>
<keyword evidence="4" id="KW-0121">Carboxypeptidase</keyword>
<dbReference type="Proteomes" id="UP000181980">
    <property type="component" value="Unassembled WGS sequence"/>
</dbReference>
<keyword evidence="4" id="KW-0378">Hydrolase</keyword>
<feature type="chain" id="PRO_5039053856" evidence="2">
    <location>
        <begin position="26"/>
        <end position="201"/>
    </location>
</feature>
<evidence type="ECO:0000256" key="1">
    <source>
        <dbReference type="SAM" id="MobiDB-lite"/>
    </source>
</evidence>
<feature type="domain" description="D-alanyl-D-alanine carboxypeptidase-like core" evidence="3">
    <location>
        <begin position="81"/>
        <end position="167"/>
    </location>
</feature>
<reference evidence="5" key="1">
    <citation type="submission" date="2016-10" db="EMBL/GenBank/DDBJ databases">
        <authorList>
            <person name="Varghese N."/>
            <person name="Submissions S."/>
        </authorList>
    </citation>
    <scope>NUCLEOTIDE SEQUENCE [LARGE SCALE GENOMIC DNA]</scope>
    <source>
        <strain evidence="5">DSM 45237</strain>
    </source>
</reference>
<dbReference type="PANTHER" id="PTHR34385:SF1">
    <property type="entry name" value="PEPTIDOGLYCAN L-ALANYL-D-GLUTAMATE ENDOPEPTIDASE CWLK"/>
    <property type="match status" value="1"/>
</dbReference>
<dbReference type="AlphaFoldDB" id="A0A1H5PYK3"/>
<dbReference type="Gene3D" id="3.30.1380.10">
    <property type="match status" value="1"/>
</dbReference>
<dbReference type="InterPro" id="IPR003709">
    <property type="entry name" value="VanY-like_core_dom"/>
</dbReference>
<organism evidence="4 5">
    <name type="scientific">Jiangella alba</name>
    <dbReference type="NCBI Taxonomy" id="561176"/>
    <lineage>
        <taxon>Bacteria</taxon>
        <taxon>Bacillati</taxon>
        <taxon>Actinomycetota</taxon>
        <taxon>Actinomycetes</taxon>
        <taxon>Jiangellales</taxon>
        <taxon>Jiangellaceae</taxon>
        <taxon>Jiangella</taxon>
    </lineage>
</organism>
<evidence type="ECO:0000259" key="3">
    <source>
        <dbReference type="Pfam" id="PF02557"/>
    </source>
</evidence>
<dbReference type="CDD" id="cd14846">
    <property type="entry name" value="Peptidase_M15_like"/>
    <property type="match status" value="1"/>
</dbReference>
<dbReference type="EMBL" id="FNUC01000004">
    <property type="protein sequence ID" value="SEF18789.1"/>
    <property type="molecule type" value="Genomic_DNA"/>
</dbReference>
<dbReference type="GO" id="GO:0004180">
    <property type="term" value="F:carboxypeptidase activity"/>
    <property type="evidence" value="ECO:0007669"/>
    <property type="project" value="UniProtKB-KW"/>
</dbReference>
<evidence type="ECO:0000313" key="4">
    <source>
        <dbReference type="EMBL" id="SEF18789.1"/>
    </source>
</evidence>
<keyword evidence="2" id="KW-0732">Signal</keyword>
<sequence>MTMFRTGPRVALIAITSLLAVTACSGDPAEVATSERPTTPDRPGLPAAPDEPGRARDVAADGDVGDRVVTVADTDEPAVSNLDPDLLAALQDATDDAAEDGITIQINSGWRDTDYQNRLLDEAIEEHGSREEALRWVSTPDESAHVTGDAVDVGPTDAAYWMSRYGSDYGLCQTFANEIWHYELTVEPGGSCPPPRSDSAS</sequence>
<dbReference type="InterPro" id="IPR052179">
    <property type="entry name" value="DD-CPase-like"/>
</dbReference>
<evidence type="ECO:0000313" key="5">
    <source>
        <dbReference type="Proteomes" id="UP000181980"/>
    </source>
</evidence>
<dbReference type="PROSITE" id="PS51257">
    <property type="entry name" value="PROKAR_LIPOPROTEIN"/>
    <property type="match status" value="1"/>
</dbReference>
<proteinExistence type="predicted"/>